<proteinExistence type="predicted"/>
<gene>
    <name evidence="1" type="ORF">AVEN_51814_1</name>
</gene>
<evidence type="ECO:0000313" key="2">
    <source>
        <dbReference type="Proteomes" id="UP000499080"/>
    </source>
</evidence>
<protein>
    <submittedName>
        <fullName evidence="1">Uncharacterized protein</fullName>
    </submittedName>
</protein>
<reference evidence="1 2" key="1">
    <citation type="journal article" date="2019" name="Sci. Rep.">
        <title>Orb-weaving spider Araneus ventricosus genome elucidates the spidroin gene catalogue.</title>
        <authorList>
            <person name="Kono N."/>
            <person name="Nakamura H."/>
            <person name="Ohtoshi R."/>
            <person name="Moran D.A.P."/>
            <person name="Shinohara A."/>
            <person name="Yoshida Y."/>
            <person name="Fujiwara M."/>
            <person name="Mori M."/>
            <person name="Tomita M."/>
            <person name="Arakawa K."/>
        </authorList>
    </citation>
    <scope>NUCLEOTIDE SEQUENCE [LARGE SCALE GENOMIC DNA]</scope>
</reference>
<sequence>MCRSVRLFKMMPPHTMIPQPLYRCLSSTFFYIAYVSLSPDCNPSEITVSRNTDLISKEISARVRVSPTMMIAINGHTSPPAVIAEKSWVCL</sequence>
<keyword evidence="2" id="KW-1185">Reference proteome</keyword>
<name>A0A4Y2GTY2_ARAVE</name>
<dbReference type="EMBL" id="BGPR01100680">
    <property type="protein sequence ID" value="GBM56983.1"/>
    <property type="molecule type" value="Genomic_DNA"/>
</dbReference>
<dbReference type="Proteomes" id="UP000499080">
    <property type="component" value="Unassembled WGS sequence"/>
</dbReference>
<dbReference type="AlphaFoldDB" id="A0A4Y2GTY2"/>
<evidence type="ECO:0000313" key="1">
    <source>
        <dbReference type="EMBL" id="GBM56983.1"/>
    </source>
</evidence>
<organism evidence="1 2">
    <name type="scientific">Araneus ventricosus</name>
    <name type="common">Orbweaver spider</name>
    <name type="synonym">Epeira ventricosa</name>
    <dbReference type="NCBI Taxonomy" id="182803"/>
    <lineage>
        <taxon>Eukaryota</taxon>
        <taxon>Metazoa</taxon>
        <taxon>Ecdysozoa</taxon>
        <taxon>Arthropoda</taxon>
        <taxon>Chelicerata</taxon>
        <taxon>Arachnida</taxon>
        <taxon>Araneae</taxon>
        <taxon>Araneomorphae</taxon>
        <taxon>Entelegynae</taxon>
        <taxon>Araneoidea</taxon>
        <taxon>Araneidae</taxon>
        <taxon>Araneus</taxon>
    </lineage>
</organism>
<accession>A0A4Y2GTY2</accession>
<comment type="caution">
    <text evidence="1">The sequence shown here is derived from an EMBL/GenBank/DDBJ whole genome shotgun (WGS) entry which is preliminary data.</text>
</comment>